<dbReference type="InterPro" id="IPR024301">
    <property type="entry name" value="Amidase_6"/>
</dbReference>
<accession>A0ABY7BEP7</accession>
<evidence type="ECO:0000313" key="3">
    <source>
        <dbReference type="Proteomes" id="UP001164745"/>
    </source>
</evidence>
<keyword evidence="3" id="KW-1185">Reference proteome</keyword>
<dbReference type="EMBL" id="CP113864">
    <property type="protein sequence ID" value="WAM31293.1"/>
    <property type="molecule type" value="Genomic_DNA"/>
</dbReference>
<name>A0ABY7BEP7_9FIRM</name>
<proteinExistence type="predicted"/>
<dbReference type="Gene3D" id="2.60.120.380">
    <property type="match status" value="1"/>
</dbReference>
<dbReference type="Proteomes" id="UP001164745">
    <property type="component" value="Chromosome"/>
</dbReference>
<dbReference type="RefSeq" id="WP_052671529.1">
    <property type="nucleotide sequence ID" value="NZ_CP113864.1"/>
</dbReference>
<protein>
    <submittedName>
        <fullName evidence="2">Amidase domain-containing protein</fullName>
    </submittedName>
</protein>
<dbReference type="Pfam" id="PF12671">
    <property type="entry name" value="Amidase_6"/>
    <property type="match status" value="1"/>
</dbReference>
<dbReference type="PANTHER" id="PTHR40032:SF1">
    <property type="entry name" value="EXPORTED PROTEIN"/>
    <property type="match status" value="1"/>
</dbReference>
<gene>
    <name evidence="2" type="ORF">OTJ99_002139</name>
</gene>
<dbReference type="PANTHER" id="PTHR40032">
    <property type="entry name" value="EXPORTED PROTEIN-RELATED"/>
    <property type="match status" value="1"/>
</dbReference>
<evidence type="ECO:0000313" key="2">
    <source>
        <dbReference type="EMBL" id="WAM31293.1"/>
    </source>
</evidence>
<reference evidence="2" key="1">
    <citation type="submission" date="2022-12" db="EMBL/GenBank/DDBJ databases">
        <authorList>
            <person name="Bing R.G."/>
            <person name="Willard D.J."/>
            <person name="Manesh M.J.H."/>
            <person name="Laemthong T."/>
            <person name="Crosby J.R."/>
            <person name="Kelly R.M."/>
        </authorList>
    </citation>
    <scope>NUCLEOTIDE SEQUENCE</scope>
    <source>
        <strain evidence="2">DSM 8991</strain>
    </source>
</reference>
<evidence type="ECO:0000259" key="1">
    <source>
        <dbReference type="Pfam" id="PF12671"/>
    </source>
</evidence>
<sequence>MRRIFQKVVTKLLIPLIAFSLILWYNENAFAAVYVESENNNSFSTANSISCSDIIKGLIYQSTNPSQDKDYFKIYFNAGEIVAINFINPHPNVNYNISLYSPSQQLVASSTNSTGKNEFIRYSVANSGYFYILVSSSYGHSGSHYYSLQVLKSNYTNSNSLNTNYNRSAARSYTLKYAEKPNATYADFSNYGGDCTNFASQVLYAGSMPMIKSATSGIESNTDYWFYNTSTNRSTSWTGAEEFRRHWGNSNGYGRKRSYQIKILPVWYALENFKTEVYDFLKEGDIVQHINAYSSTYGRDASYHSQIVHDKTSANGIYDVLVAPHTSNDYNISLYNYLFYKCLKENWIILYKMSIN</sequence>
<organism evidence="2 3">
    <name type="scientific">Caldicellulosiruptor naganoensis</name>
    <dbReference type="NCBI Taxonomy" id="29324"/>
    <lineage>
        <taxon>Bacteria</taxon>
        <taxon>Bacillati</taxon>
        <taxon>Bacillota</taxon>
        <taxon>Bacillota incertae sedis</taxon>
        <taxon>Caldicellulosiruptorales</taxon>
        <taxon>Caldicellulosiruptoraceae</taxon>
        <taxon>Caldicellulosiruptor</taxon>
    </lineage>
</organism>
<feature type="domain" description="Putative amidase" evidence="1">
    <location>
        <begin position="164"/>
        <end position="335"/>
    </location>
</feature>
<dbReference type="SUPFAM" id="SSF89260">
    <property type="entry name" value="Collagen-binding domain"/>
    <property type="match status" value="1"/>
</dbReference>